<evidence type="ECO:0000256" key="1">
    <source>
        <dbReference type="ARBA" id="ARBA00004370"/>
    </source>
</evidence>
<name>A0A6A6A7X1_9PLEO</name>
<sequence>MPSPSPLEIRERNESGILTATYLLTPNPNSNPDSEPQIAILHPANKKSLAQKLLDVFLPAGYPHSDSLQAFSSSIAGLLASRAVLEVFYSTPHFQTTPSPHKLTPRSLPPGLGVGSTHTSPTSALLLSMLQESMGRIATILFAHRLGTALEPECKMYRLAADIFNDTAMVLDCLSPAFPRPVRVLVLGGSSVLRSLCGVCAGSAKASLSAHFARRGNLGELNAVSTVMAEGFEPRNGHIAVWNAVSWVSTPSATWSVLIALLSIHLATNYAAVKAVSMRSLNRQRANIVLGSVLQHGKVPSPTDVSKRERIFERDGALRWVDDSIVGYCRVGVTLEALLNSISPRHKRTGSRDLLADKISDLLDIFADEAYVLWFAVHESKALIVLKEGCTPKDQLQAWTHALLLAQTVQRQQVARENRDKDDRPSFEDGLVELRRTLEKTRGAFGAYAERLRDKGWDLDVAALETQGGTRAVFDVKKKR</sequence>
<organism evidence="8 9">
    <name type="scientific">Dothidotthia symphoricarpi CBS 119687</name>
    <dbReference type="NCBI Taxonomy" id="1392245"/>
    <lineage>
        <taxon>Eukaryota</taxon>
        <taxon>Fungi</taxon>
        <taxon>Dikarya</taxon>
        <taxon>Ascomycota</taxon>
        <taxon>Pezizomycotina</taxon>
        <taxon>Dothideomycetes</taxon>
        <taxon>Pleosporomycetidae</taxon>
        <taxon>Pleosporales</taxon>
        <taxon>Dothidotthiaceae</taxon>
        <taxon>Dothidotthia</taxon>
    </lineage>
</organism>
<evidence type="ECO:0000256" key="5">
    <source>
        <dbReference type="ARBA" id="ARBA00023136"/>
    </source>
</evidence>
<dbReference type="Proteomes" id="UP000799771">
    <property type="component" value="Unassembled WGS sequence"/>
</dbReference>
<accession>A0A6A6A7X1</accession>
<feature type="domain" description="Protein root UVB sensitive/RUS" evidence="6">
    <location>
        <begin position="45"/>
        <end position="296"/>
    </location>
</feature>
<dbReference type="OrthoDB" id="364779at2759"/>
<keyword evidence="9" id="KW-1185">Reference proteome</keyword>
<feature type="domain" description="Root UVB sensitive protein C-terminal" evidence="7">
    <location>
        <begin position="368"/>
        <end position="466"/>
    </location>
</feature>
<dbReference type="PANTHER" id="PTHR12770:SF31">
    <property type="entry name" value="RUS FAMILY MEMBER 1"/>
    <property type="match status" value="1"/>
</dbReference>
<evidence type="ECO:0000259" key="7">
    <source>
        <dbReference type="Pfam" id="PF24160"/>
    </source>
</evidence>
<evidence type="ECO:0000256" key="4">
    <source>
        <dbReference type="ARBA" id="ARBA00022989"/>
    </source>
</evidence>
<dbReference type="InterPro" id="IPR006968">
    <property type="entry name" value="RUS_fam"/>
</dbReference>
<dbReference type="Pfam" id="PF04884">
    <property type="entry name" value="UVB_sens_prot"/>
    <property type="match status" value="1"/>
</dbReference>
<dbReference type="GO" id="GO:0016020">
    <property type="term" value="C:membrane"/>
    <property type="evidence" value="ECO:0007669"/>
    <property type="project" value="UniProtKB-SubCell"/>
</dbReference>
<evidence type="ECO:0000256" key="2">
    <source>
        <dbReference type="ARBA" id="ARBA00007558"/>
    </source>
</evidence>
<evidence type="ECO:0000313" key="9">
    <source>
        <dbReference type="Proteomes" id="UP000799771"/>
    </source>
</evidence>
<keyword evidence="3" id="KW-0812">Transmembrane</keyword>
<dbReference type="GeneID" id="54410174"/>
<evidence type="ECO:0000313" key="8">
    <source>
        <dbReference type="EMBL" id="KAF2127305.1"/>
    </source>
</evidence>
<evidence type="ECO:0000256" key="3">
    <source>
        <dbReference type="ARBA" id="ARBA00022692"/>
    </source>
</evidence>
<protein>
    <submittedName>
        <fullName evidence="8">DUF647-domain-containing protein</fullName>
    </submittedName>
</protein>
<keyword evidence="4" id="KW-1133">Transmembrane helix</keyword>
<comment type="subcellular location">
    <subcellularLocation>
        <location evidence="1">Membrane</location>
    </subcellularLocation>
</comment>
<keyword evidence="5" id="KW-0472">Membrane</keyword>
<dbReference type="InterPro" id="IPR054549">
    <property type="entry name" value="UVB_sens_RUS_dom"/>
</dbReference>
<dbReference type="AlphaFoldDB" id="A0A6A6A7X1"/>
<dbReference type="EMBL" id="ML977511">
    <property type="protein sequence ID" value="KAF2127305.1"/>
    <property type="molecule type" value="Genomic_DNA"/>
</dbReference>
<proteinExistence type="inferred from homology"/>
<reference evidence="8" key="1">
    <citation type="journal article" date="2020" name="Stud. Mycol.">
        <title>101 Dothideomycetes genomes: a test case for predicting lifestyles and emergence of pathogens.</title>
        <authorList>
            <person name="Haridas S."/>
            <person name="Albert R."/>
            <person name="Binder M."/>
            <person name="Bloem J."/>
            <person name="Labutti K."/>
            <person name="Salamov A."/>
            <person name="Andreopoulos B."/>
            <person name="Baker S."/>
            <person name="Barry K."/>
            <person name="Bills G."/>
            <person name="Bluhm B."/>
            <person name="Cannon C."/>
            <person name="Castanera R."/>
            <person name="Culley D."/>
            <person name="Daum C."/>
            <person name="Ezra D."/>
            <person name="Gonzalez J."/>
            <person name="Henrissat B."/>
            <person name="Kuo A."/>
            <person name="Liang C."/>
            <person name="Lipzen A."/>
            <person name="Lutzoni F."/>
            <person name="Magnuson J."/>
            <person name="Mondo S."/>
            <person name="Nolan M."/>
            <person name="Ohm R."/>
            <person name="Pangilinan J."/>
            <person name="Park H.-J."/>
            <person name="Ramirez L."/>
            <person name="Alfaro M."/>
            <person name="Sun H."/>
            <person name="Tritt A."/>
            <person name="Yoshinaga Y."/>
            <person name="Zwiers L.-H."/>
            <person name="Turgeon B."/>
            <person name="Goodwin S."/>
            <person name="Spatafora J."/>
            <person name="Crous P."/>
            <person name="Grigoriev I."/>
        </authorList>
    </citation>
    <scope>NUCLEOTIDE SEQUENCE</scope>
    <source>
        <strain evidence="8">CBS 119687</strain>
    </source>
</reference>
<evidence type="ECO:0000259" key="6">
    <source>
        <dbReference type="Pfam" id="PF04884"/>
    </source>
</evidence>
<dbReference type="PANTHER" id="PTHR12770">
    <property type="entry name" value="RUS1 FAMILY PROTEIN C16ORF58"/>
    <property type="match status" value="1"/>
</dbReference>
<dbReference type="RefSeq" id="XP_033521694.1">
    <property type="nucleotide sequence ID" value="XM_033669742.1"/>
</dbReference>
<gene>
    <name evidence="8" type="ORF">P153DRAFT_377553</name>
</gene>
<comment type="similarity">
    <text evidence="2">Belongs to the RUS1 family.</text>
</comment>
<dbReference type="InterPro" id="IPR055412">
    <property type="entry name" value="UVB_sens_C"/>
</dbReference>
<dbReference type="Pfam" id="PF24160">
    <property type="entry name" value="UVB_sens_C"/>
    <property type="match status" value="1"/>
</dbReference>